<feature type="region of interest" description="Disordered" evidence="1">
    <location>
        <begin position="354"/>
        <end position="409"/>
    </location>
</feature>
<evidence type="ECO:0000313" key="2">
    <source>
        <dbReference type="EMBL" id="KAG6524604.1"/>
    </source>
</evidence>
<proteinExistence type="predicted"/>
<feature type="compositionally biased region" description="Low complexity" evidence="1">
    <location>
        <begin position="389"/>
        <end position="405"/>
    </location>
</feature>
<dbReference type="AlphaFoldDB" id="A0A8J5HQ70"/>
<feature type="compositionally biased region" description="Polar residues" evidence="1">
    <location>
        <begin position="368"/>
        <end position="388"/>
    </location>
</feature>
<sequence>MPFQSEVLSIDRVAKMKLLGWMHRKFRQNSGEELKDLGGAAAGPAHVIRVWLAFAKLRSSACVVAGGTCNCLSGRPSLDLDLNRRRLSRYDPLKARSLRLRVEAVNDGGDEGADRTAEELFGGLLAIGTLGVGTEPIEEKREEEDMEDLAASEEVEGKALEAESEEALAAATPAALEAIAEKEAEATTETDLIMVSAELEKVLAAEEEKSGGRMSSARSSHAGAAACPLQGFLFGLPVEAAETALMAEEAAGGSRKEKRASLGELFLMSRITEEREGTTEGESKLVGVDGQRKLTAEMCLAKKKHRGRKGSDGVHASNGSTVEKKFQKILQLFHKKVHPESSTAIISKKFSKTGRTEKEHYVPGHGGSSDSKVITTSKATSRKQNTSISVFADAPSSASSVSDSSGKSNGEHWIKTDAEYLVLEL</sequence>
<comment type="caution">
    <text evidence="2">The sequence shown here is derived from an EMBL/GenBank/DDBJ whole genome shotgun (WGS) entry which is preliminary data.</text>
</comment>
<keyword evidence="3" id="KW-1185">Reference proteome</keyword>
<accession>A0A8J5HQ70</accession>
<gene>
    <name evidence="2" type="ORF">ZIOFF_014538</name>
</gene>
<dbReference type="PANTHER" id="PTHR34959">
    <property type="entry name" value="PROTEIN LAZY 1"/>
    <property type="match status" value="1"/>
</dbReference>
<dbReference type="EMBL" id="JACMSC010000004">
    <property type="protein sequence ID" value="KAG6524604.1"/>
    <property type="molecule type" value="Genomic_DNA"/>
</dbReference>
<protein>
    <recommendedName>
        <fullName evidence="4">Protein LAZY 1</fullName>
    </recommendedName>
</protein>
<reference evidence="2 3" key="1">
    <citation type="submission" date="2020-08" db="EMBL/GenBank/DDBJ databases">
        <title>Plant Genome Project.</title>
        <authorList>
            <person name="Zhang R.-G."/>
        </authorList>
    </citation>
    <scope>NUCLEOTIDE SEQUENCE [LARGE SCALE GENOMIC DNA]</scope>
    <source>
        <tissue evidence="2">Rhizome</tissue>
    </source>
</reference>
<organism evidence="2 3">
    <name type="scientific">Zingiber officinale</name>
    <name type="common">Ginger</name>
    <name type="synonym">Amomum zingiber</name>
    <dbReference type="NCBI Taxonomy" id="94328"/>
    <lineage>
        <taxon>Eukaryota</taxon>
        <taxon>Viridiplantae</taxon>
        <taxon>Streptophyta</taxon>
        <taxon>Embryophyta</taxon>
        <taxon>Tracheophyta</taxon>
        <taxon>Spermatophyta</taxon>
        <taxon>Magnoliopsida</taxon>
        <taxon>Liliopsida</taxon>
        <taxon>Zingiberales</taxon>
        <taxon>Zingiberaceae</taxon>
        <taxon>Zingiber</taxon>
    </lineage>
</organism>
<dbReference type="GO" id="GO:0009630">
    <property type="term" value="P:gravitropism"/>
    <property type="evidence" value="ECO:0007669"/>
    <property type="project" value="InterPro"/>
</dbReference>
<dbReference type="InterPro" id="IPR038928">
    <property type="entry name" value="LAZY1"/>
</dbReference>
<evidence type="ECO:0000256" key="1">
    <source>
        <dbReference type="SAM" id="MobiDB-lite"/>
    </source>
</evidence>
<name>A0A8J5HQ70_ZINOF</name>
<dbReference type="GO" id="GO:2000012">
    <property type="term" value="P:regulation of auxin polar transport"/>
    <property type="evidence" value="ECO:0007669"/>
    <property type="project" value="InterPro"/>
</dbReference>
<dbReference type="Proteomes" id="UP000734854">
    <property type="component" value="Unassembled WGS sequence"/>
</dbReference>
<evidence type="ECO:0008006" key="4">
    <source>
        <dbReference type="Google" id="ProtNLM"/>
    </source>
</evidence>
<dbReference type="PANTHER" id="PTHR34959:SF3">
    <property type="entry name" value="PROTEIN LAZY 1"/>
    <property type="match status" value="1"/>
</dbReference>
<evidence type="ECO:0000313" key="3">
    <source>
        <dbReference type="Proteomes" id="UP000734854"/>
    </source>
</evidence>